<gene>
    <name evidence="3" type="ORF">N8I84_02745</name>
</gene>
<evidence type="ECO:0000256" key="1">
    <source>
        <dbReference type="SAM" id="MobiDB-lite"/>
    </source>
</evidence>
<keyword evidence="4" id="KW-1185">Reference proteome</keyword>
<keyword evidence="2" id="KW-1133">Transmembrane helix</keyword>
<evidence type="ECO:0000313" key="4">
    <source>
        <dbReference type="Proteomes" id="UP001061298"/>
    </source>
</evidence>
<reference evidence="3" key="1">
    <citation type="submission" date="2022-10" db="EMBL/GenBank/DDBJ databases">
        <authorList>
            <person name="Mo P."/>
        </authorList>
    </citation>
    <scope>NUCLEOTIDE SEQUENCE</scope>
    <source>
        <strain evidence="3">HUAS 13-4</strain>
    </source>
</reference>
<name>A0ABY6DTS2_9ACTN</name>
<feature type="transmembrane region" description="Helical" evidence="2">
    <location>
        <begin position="6"/>
        <end position="28"/>
    </location>
</feature>
<sequence>MTKTGYFIGLSGSIGGLVTYVTTVRPALTGSSVRPALRGSSDAADNVAVLRSARIRLCRNRRGDGNGPDGDDGGLVSL</sequence>
<proteinExistence type="predicted"/>
<accession>A0ABY6DTS2</accession>
<evidence type="ECO:0000313" key="3">
    <source>
        <dbReference type="EMBL" id="UXY17775.1"/>
    </source>
</evidence>
<protein>
    <submittedName>
        <fullName evidence="3">Uncharacterized protein</fullName>
    </submittedName>
</protein>
<dbReference type="RefSeq" id="WP_263227839.1">
    <property type="nucleotide sequence ID" value="NZ_CP106793.1"/>
</dbReference>
<feature type="region of interest" description="Disordered" evidence="1">
    <location>
        <begin position="59"/>
        <end position="78"/>
    </location>
</feature>
<organism evidence="3 4">
    <name type="scientific">Streptomyces cynarae</name>
    <dbReference type="NCBI Taxonomy" id="2981134"/>
    <lineage>
        <taxon>Bacteria</taxon>
        <taxon>Bacillati</taxon>
        <taxon>Actinomycetota</taxon>
        <taxon>Actinomycetes</taxon>
        <taxon>Kitasatosporales</taxon>
        <taxon>Streptomycetaceae</taxon>
        <taxon>Streptomyces</taxon>
    </lineage>
</organism>
<dbReference type="Proteomes" id="UP001061298">
    <property type="component" value="Chromosome"/>
</dbReference>
<keyword evidence="2" id="KW-0472">Membrane</keyword>
<dbReference type="EMBL" id="CP106793">
    <property type="protein sequence ID" value="UXY17775.1"/>
    <property type="molecule type" value="Genomic_DNA"/>
</dbReference>
<evidence type="ECO:0000256" key="2">
    <source>
        <dbReference type="SAM" id="Phobius"/>
    </source>
</evidence>
<keyword evidence="2" id="KW-0812">Transmembrane</keyword>